<comment type="catalytic activity">
    <reaction evidence="2">
        <text>oxidized coenzyme F420-(gamma-L-Glu)(n) + a quinol + H(+) = reduced coenzyme F420-(gamma-L-Glu)(n) + a quinone</text>
        <dbReference type="Rhea" id="RHEA:39663"/>
        <dbReference type="Rhea" id="RHEA-COMP:12939"/>
        <dbReference type="Rhea" id="RHEA-COMP:14378"/>
        <dbReference type="ChEBI" id="CHEBI:15378"/>
        <dbReference type="ChEBI" id="CHEBI:24646"/>
        <dbReference type="ChEBI" id="CHEBI:132124"/>
        <dbReference type="ChEBI" id="CHEBI:133980"/>
        <dbReference type="ChEBI" id="CHEBI:139511"/>
    </reaction>
</comment>
<proteinExistence type="inferred from homology"/>
<comment type="similarity">
    <text evidence="1">Belongs to the F420H(2)-dependent quinone reductase family.</text>
</comment>
<organism evidence="3 4">
    <name type="scientific">Lentzea roselyniae</name>
    <dbReference type="NCBI Taxonomy" id="531940"/>
    <lineage>
        <taxon>Bacteria</taxon>
        <taxon>Bacillati</taxon>
        <taxon>Actinomycetota</taxon>
        <taxon>Actinomycetes</taxon>
        <taxon>Pseudonocardiales</taxon>
        <taxon>Pseudonocardiaceae</taxon>
        <taxon>Lentzea</taxon>
    </lineage>
</organism>
<dbReference type="EMBL" id="BAABBE010000011">
    <property type="protein sequence ID" value="GAA3652357.1"/>
    <property type="molecule type" value="Genomic_DNA"/>
</dbReference>
<comment type="caution">
    <text evidence="3">The sequence shown here is derived from an EMBL/GenBank/DDBJ whole genome shotgun (WGS) entry which is preliminary data.</text>
</comment>
<gene>
    <name evidence="3" type="ORF">GCM10022267_43360</name>
</gene>
<accession>A0ABP7B9E5</accession>
<dbReference type="PANTHER" id="PTHR39428">
    <property type="entry name" value="F420H(2)-DEPENDENT QUINONE REDUCTASE RV1261C"/>
    <property type="match status" value="1"/>
</dbReference>
<dbReference type="InterPro" id="IPR012349">
    <property type="entry name" value="Split_barrel_FMN-bd"/>
</dbReference>
<dbReference type="Proteomes" id="UP001500711">
    <property type="component" value="Unassembled WGS sequence"/>
</dbReference>
<protein>
    <submittedName>
        <fullName evidence="3">Nitroreductase family deazaflavin-dependent oxidoreductase</fullName>
    </submittedName>
</protein>
<dbReference type="Pfam" id="PF04075">
    <property type="entry name" value="F420H2_quin_red"/>
    <property type="match status" value="1"/>
</dbReference>
<evidence type="ECO:0000313" key="3">
    <source>
        <dbReference type="EMBL" id="GAA3652357.1"/>
    </source>
</evidence>
<evidence type="ECO:0000256" key="2">
    <source>
        <dbReference type="ARBA" id="ARBA00049106"/>
    </source>
</evidence>
<sequence length="165" mass="18486">MRTPRFDAAAAHPALRGSSVEPMAVKDSPTGWVNEHIQKYVETGGAEGHEWRPGVFTLLLTTKGRKSGEMRRTALIYQRAGDDYVVVASQGGKPQHPSWYLNLAADPVVDVQVEADKFQARARTAGPDERDRLWKLMNEVWPSYADYQKKTDREIPVVVLEPIKG</sequence>
<keyword evidence="4" id="KW-1185">Reference proteome</keyword>
<evidence type="ECO:0000256" key="1">
    <source>
        <dbReference type="ARBA" id="ARBA00008710"/>
    </source>
</evidence>
<dbReference type="Gene3D" id="2.30.110.10">
    <property type="entry name" value="Electron Transport, Fmn-binding Protein, Chain A"/>
    <property type="match status" value="1"/>
</dbReference>
<dbReference type="PANTHER" id="PTHR39428:SF1">
    <property type="entry name" value="F420H(2)-DEPENDENT QUINONE REDUCTASE RV1261C"/>
    <property type="match status" value="1"/>
</dbReference>
<evidence type="ECO:0000313" key="4">
    <source>
        <dbReference type="Proteomes" id="UP001500711"/>
    </source>
</evidence>
<name>A0ABP7B9E5_9PSEU</name>
<reference evidence="4" key="1">
    <citation type="journal article" date="2019" name="Int. J. Syst. Evol. Microbiol.">
        <title>The Global Catalogue of Microorganisms (GCM) 10K type strain sequencing project: providing services to taxonomists for standard genome sequencing and annotation.</title>
        <authorList>
            <consortium name="The Broad Institute Genomics Platform"/>
            <consortium name="The Broad Institute Genome Sequencing Center for Infectious Disease"/>
            <person name="Wu L."/>
            <person name="Ma J."/>
        </authorList>
    </citation>
    <scope>NUCLEOTIDE SEQUENCE [LARGE SCALE GENOMIC DNA]</scope>
    <source>
        <strain evidence="4">JCM 17494</strain>
    </source>
</reference>
<dbReference type="InterPro" id="IPR004378">
    <property type="entry name" value="F420H2_quin_Rdtase"/>
</dbReference>
<dbReference type="NCBIfam" id="TIGR00026">
    <property type="entry name" value="hi_GC_TIGR00026"/>
    <property type="match status" value="1"/>
</dbReference>